<feature type="compositionally biased region" description="Basic and acidic residues" evidence="1">
    <location>
        <begin position="298"/>
        <end position="307"/>
    </location>
</feature>
<proteinExistence type="predicted"/>
<accession>A0A2S5B351</accession>
<feature type="compositionally biased region" description="Low complexity" evidence="1">
    <location>
        <begin position="234"/>
        <end position="254"/>
    </location>
</feature>
<feature type="domain" description="BRCT" evidence="2">
    <location>
        <begin position="13"/>
        <end position="125"/>
    </location>
</feature>
<feature type="compositionally biased region" description="Basic and acidic residues" evidence="1">
    <location>
        <begin position="428"/>
        <end position="437"/>
    </location>
</feature>
<evidence type="ECO:0000313" key="4">
    <source>
        <dbReference type="Proteomes" id="UP000237144"/>
    </source>
</evidence>
<dbReference type="InterPro" id="IPR001357">
    <property type="entry name" value="BRCT_dom"/>
</dbReference>
<feature type="compositionally biased region" description="Basic residues" evidence="1">
    <location>
        <begin position="517"/>
        <end position="530"/>
    </location>
</feature>
<feature type="compositionally biased region" description="Basic residues" evidence="1">
    <location>
        <begin position="325"/>
        <end position="338"/>
    </location>
</feature>
<feature type="compositionally biased region" description="Low complexity" evidence="1">
    <location>
        <begin position="368"/>
        <end position="392"/>
    </location>
</feature>
<reference evidence="3 4" key="1">
    <citation type="journal article" date="2018" name="Front. Microbiol.">
        <title>Prospects for Fungal Bioremediation of Acidic Radioactive Waste Sites: Characterization and Genome Sequence of Rhodotorula taiwanensis MD1149.</title>
        <authorList>
            <person name="Tkavc R."/>
            <person name="Matrosova V.Y."/>
            <person name="Grichenko O.E."/>
            <person name="Gostincar C."/>
            <person name="Volpe R.P."/>
            <person name="Klimenkova P."/>
            <person name="Gaidamakova E.K."/>
            <person name="Zhou C.E."/>
            <person name="Stewart B.J."/>
            <person name="Lyman M.G."/>
            <person name="Malfatti S.A."/>
            <person name="Rubinfeld B."/>
            <person name="Courtot M."/>
            <person name="Singh J."/>
            <person name="Dalgard C.L."/>
            <person name="Hamilton T."/>
            <person name="Frey K.G."/>
            <person name="Gunde-Cimerman N."/>
            <person name="Dugan L."/>
            <person name="Daly M.J."/>
        </authorList>
    </citation>
    <scope>NUCLEOTIDE SEQUENCE [LARGE SCALE GENOMIC DNA]</scope>
    <source>
        <strain evidence="3 4">MD1149</strain>
    </source>
</reference>
<dbReference type="InterPro" id="IPR036420">
    <property type="entry name" value="BRCT_dom_sf"/>
</dbReference>
<protein>
    <recommendedName>
        <fullName evidence="2">BRCT domain-containing protein</fullName>
    </recommendedName>
</protein>
<dbReference type="PROSITE" id="PS50172">
    <property type="entry name" value="BRCT"/>
    <property type="match status" value="1"/>
</dbReference>
<dbReference type="OrthoDB" id="2530404at2759"/>
<evidence type="ECO:0000256" key="1">
    <source>
        <dbReference type="SAM" id="MobiDB-lite"/>
    </source>
</evidence>
<feature type="region of interest" description="Disordered" evidence="1">
    <location>
        <begin position="198"/>
        <end position="542"/>
    </location>
</feature>
<comment type="caution">
    <text evidence="3">The sequence shown here is derived from an EMBL/GenBank/DDBJ whole genome shotgun (WGS) entry which is preliminary data.</text>
</comment>
<organism evidence="3 4">
    <name type="scientific">Rhodotorula taiwanensis</name>
    <dbReference type="NCBI Taxonomy" id="741276"/>
    <lineage>
        <taxon>Eukaryota</taxon>
        <taxon>Fungi</taxon>
        <taxon>Dikarya</taxon>
        <taxon>Basidiomycota</taxon>
        <taxon>Pucciniomycotina</taxon>
        <taxon>Microbotryomycetes</taxon>
        <taxon>Sporidiobolales</taxon>
        <taxon>Sporidiobolaceae</taxon>
        <taxon>Rhodotorula</taxon>
    </lineage>
</organism>
<keyword evidence="4" id="KW-1185">Reference proteome</keyword>
<feature type="compositionally biased region" description="Polar residues" evidence="1">
    <location>
        <begin position="221"/>
        <end position="233"/>
    </location>
</feature>
<dbReference type="AlphaFoldDB" id="A0A2S5B351"/>
<dbReference type="SUPFAM" id="SSF52113">
    <property type="entry name" value="BRCT domain"/>
    <property type="match status" value="1"/>
</dbReference>
<feature type="compositionally biased region" description="Basic and acidic residues" evidence="1">
    <location>
        <begin position="454"/>
        <end position="489"/>
    </location>
</feature>
<dbReference type="EMBL" id="PJQD01000085">
    <property type="protein sequence ID" value="POY71213.1"/>
    <property type="molecule type" value="Genomic_DNA"/>
</dbReference>
<evidence type="ECO:0000259" key="2">
    <source>
        <dbReference type="PROSITE" id="PS50172"/>
    </source>
</evidence>
<evidence type="ECO:0000313" key="3">
    <source>
        <dbReference type="EMBL" id="POY71213.1"/>
    </source>
</evidence>
<dbReference type="Gene3D" id="3.40.50.10190">
    <property type="entry name" value="BRCT domain"/>
    <property type="match status" value="1"/>
</dbReference>
<name>A0A2S5B351_9BASI</name>
<dbReference type="Proteomes" id="UP000237144">
    <property type="component" value="Unassembled WGS sequence"/>
</dbReference>
<feature type="compositionally biased region" description="Polar residues" evidence="1">
    <location>
        <begin position="275"/>
        <end position="285"/>
    </location>
</feature>
<gene>
    <name evidence="3" type="ORF">BMF94_5525</name>
</gene>
<feature type="compositionally biased region" description="Basic and acidic residues" evidence="1">
    <location>
        <begin position="127"/>
        <end position="142"/>
    </location>
</feature>
<sequence>MASSDSDKSDTDETVQPFKGITFYIHGQWAGWTRNKVTRALESGGGQVSDKLENVKISHMIVSEQLWSRRSTANADPTIKRTMKANEENRTEEDEDWNRVWLLPIEWLEQSLQEGSCLPEVEHDLERMEDEKRAERSRELAKERRKYGGTSRYGRGQRRKIEMQRAMDAELRRQAQVEKQGLAPDPDAFAGVAVLPGAFDATPLGPASSGTGHLASDPLGASSNGTRAQENTGSSAAPANAAPASSFASQSSQQIDLSSPDPLTLERRVHHTSKMSKGQASSTRTEPAAGRSTGKPRPAKEKEKSDWSSDDMTSSSDEEPPSAKAGKKRNEKKARQQAKAKPATGSSDKSKATMGKLGKSAREQALEAIAKSPSKPKADSAALPAAASQPKKTQFNDFRKQPLTLFSGGSMHMPSKPNKPTAGASNETRVKQADKGKPAAKIHTSDGGSSSDEVPLKKPADPRRTRSKEAKRAALGEKSRNAKTDEKAKPSFKVDANGKKRARFVGDTSDEDEAPRSTKKGKTGAQKAKKAAAIVISDSDSE</sequence>
<feature type="region of interest" description="Disordered" evidence="1">
    <location>
        <begin position="127"/>
        <end position="161"/>
    </location>
</feature>